<dbReference type="InterPro" id="IPR002656">
    <property type="entry name" value="Acyl_transf_3_dom"/>
</dbReference>
<dbReference type="Pfam" id="PF01757">
    <property type="entry name" value="Acyl_transf_3"/>
    <property type="match status" value="1"/>
</dbReference>
<feature type="transmembrane region" description="Helical" evidence="1">
    <location>
        <begin position="184"/>
        <end position="207"/>
    </location>
</feature>
<comment type="caution">
    <text evidence="3">The sequence shown here is derived from an EMBL/GenBank/DDBJ whole genome shotgun (WGS) entry which is preliminary data.</text>
</comment>
<proteinExistence type="predicted"/>
<organism evidence="3 4">
    <name type="scientific">Brucella intermedia LMG 3301</name>
    <dbReference type="NCBI Taxonomy" id="641118"/>
    <lineage>
        <taxon>Bacteria</taxon>
        <taxon>Pseudomonadati</taxon>
        <taxon>Pseudomonadota</taxon>
        <taxon>Alphaproteobacteria</taxon>
        <taxon>Hyphomicrobiales</taxon>
        <taxon>Brucellaceae</taxon>
        <taxon>Brucella/Ochrobactrum group</taxon>
        <taxon>Brucella</taxon>
    </lineage>
</organism>
<evidence type="ECO:0000259" key="2">
    <source>
        <dbReference type="Pfam" id="PF01757"/>
    </source>
</evidence>
<keyword evidence="3" id="KW-0012">Acyltransferase</keyword>
<keyword evidence="1" id="KW-0472">Membrane</keyword>
<dbReference type="GO" id="GO:0009103">
    <property type="term" value="P:lipopolysaccharide biosynthetic process"/>
    <property type="evidence" value="ECO:0007669"/>
    <property type="project" value="TreeGrafter"/>
</dbReference>
<dbReference type="Proteomes" id="UP000004386">
    <property type="component" value="Unassembled WGS sequence"/>
</dbReference>
<reference evidence="3 4" key="1">
    <citation type="submission" date="2009-05" db="EMBL/GenBank/DDBJ databases">
        <authorList>
            <person name="Setubal J.C."/>
            <person name="Boyle S."/>
            <person name="Crasta O.R."/>
            <person name="Gillespie J.J."/>
            <person name="Kenyon R.W."/>
            <person name="Lu J."/>
            <person name="Mane S."/>
            <person name="Nagrani S."/>
            <person name="Shallom J.M."/>
            <person name="Shallom S."/>
            <person name="Shukla M."/>
            <person name="Snyder E.E."/>
            <person name="Sobral B.W."/>
            <person name="Wattam A.R."/>
            <person name="Will R."/>
            <person name="Williams K."/>
            <person name="Yoo H."/>
            <person name="Munk C."/>
            <person name="Tapia R."/>
            <person name="Green L."/>
            <person name="Rogers Y."/>
            <person name="Detter J.C."/>
            <person name="Bruce D."/>
            <person name="Brettin T.S."/>
            <person name="Tsolis R."/>
        </authorList>
    </citation>
    <scope>NUCLEOTIDE SEQUENCE [LARGE SCALE GENOMIC DNA]</scope>
    <source>
        <strain evidence="3 4">LMG 3301</strain>
    </source>
</reference>
<feature type="transmembrane region" description="Helical" evidence="1">
    <location>
        <begin position="18"/>
        <end position="38"/>
    </location>
</feature>
<feature type="transmembrane region" description="Helical" evidence="1">
    <location>
        <begin position="158"/>
        <end position="177"/>
    </location>
</feature>
<keyword evidence="1" id="KW-0812">Transmembrane</keyword>
<dbReference type="GO" id="GO:0016020">
    <property type="term" value="C:membrane"/>
    <property type="evidence" value="ECO:0007669"/>
    <property type="project" value="TreeGrafter"/>
</dbReference>
<feature type="transmembrane region" description="Helical" evidence="1">
    <location>
        <begin position="213"/>
        <end position="230"/>
    </location>
</feature>
<feature type="transmembrane region" description="Helical" evidence="1">
    <location>
        <begin position="242"/>
        <end position="259"/>
    </location>
</feature>
<dbReference type="InterPro" id="IPR050879">
    <property type="entry name" value="Acyltransferase_3"/>
</dbReference>
<feature type="transmembrane region" description="Helical" evidence="1">
    <location>
        <begin position="50"/>
        <end position="72"/>
    </location>
</feature>
<feature type="transmembrane region" description="Helical" evidence="1">
    <location>
        <begin position="265"/>
        <end position="289"/>
    </location>
</feature>
<feature type="domain" description="Acyltransferase 3" evidence="2">
    <location>
        <begin position="14"/>
        <end position="358"/>
    </location>
</feature>
<keyword evidence="3" id="KW-0808">Transferase</keyword>
<sequence>MLAAVPNLSNHKNQEIEVLRGIAVILVMLAHYPFLAPVKDAYWVPVLRQFHFWAGVDIFFAISGYVVTRTILDLRSASPAQQTDTIARFWIRRFFRLIPMAWLTLLVSVLLAAFWNDMGAFKTPVGNFTDAFFQSFYMSNWRAYWCTVNPSDYCGVNVHFWSLSLEEQFYIALPLLIVFFRRKFWWIAVALIIVQFPLDRPLFSVFWVTRLDALLWGVLIAVAENAGVLSKFRPTFMKSATIRRVVLASTLFLICWLVAGGANRYSIGLVAVLSAILVWLCSYQSGFLFKSTRTVWRPIAWVGGRSYGIYLLHAFCFLTVYEAFYRWYGSKDALGDAQAVAILVLGLVLTLTICEITYRTFEKPLTDFGRRKAKEINLPFKRQPTQAPAVP</sequence>
<keyword evidence="1" id="KW-1133">Transmembrane helix</keyword>
<dbReference type="EMBL" id="ACQA01000002">
    <property type="protein sequence ID" value="EEQ93868.1"/>
    <property type="molecule type" value="Genomic_DNA"/>
</dbReference>
<gene>
    <name evidence="3" type="ORF">OINT_2001057</name>
</gene>
<evidence type="ECO:0000256" key="1">
    <source>
        <dbReference type="SAM" id="Phobius"/>
    </source>
</evidence>
<dbReference type="HOGENOM" id="CLU_005679_1_4_5"/>
<dbReference type="PANTHER" id="PTHR23028:SF53">
    <property type="entry name" value="ACYL_TRANSF_3 DOMAIN-CONTAINING PROTEIN"/>
    <property type="match status" value="1"/>
</dbReference>
<evidence type="ECO:0000313" key="3">
    <source>
        <dbReference type="EMBL" id="EEQ93868.1"/>
    </source>
</evidence>
<feature type="transmembrane region" description="Helical" evidence="1">
    <location>
        <begin position="93"/>
        <end position="115"/>
    </location>
</feature>
<feature type="transmembrane region" description="Helical" evidence="1">
    <location>
        <begin position="309"/>
        <end position="328"/>
    </location>
</feature>
<dbReference type="GO" id="GO:0016747">
    <property type="term" value="F:acyltransferase activity, transferring groups other than amino-acyl groups"/>
    <property type="evidence" value="ECO:0007669"/>
    <property type="project" value="InterPro"/>
</dbReference>
<name>C4WNB3_9HYPH</name>
<evidence type="ECO:0000313" key="4">
    <source>
        <dbReference type="Proteomes" id="UP000004386"/>
    </source>
</evidence>
<dbReference type="PANTHER" id="PTHR23028">
    <property type="entry name" value="ACETYLTRANSFERASE"/>
    <property type="match status" value="1"/>
</dbReference>
<protein>
    <submittedName>
        <fullName evidence="3">Lipopolysaccharide modification acyltransferase</fullName>
    </submittedName>
</protein>
<accession>C4WNB3</accession>
<dbReference type="AlphaFoldDB" id="C4WNB3"/>
<feature type="transmembrane region" description="Helical" evidence="1">
    <location>
        <begin position="340"/>
        <end position="361"/>
    </location>
</feature>